<name>A0A8S5L968_9CAUD</name>
<evidence type="ECO:0000256" key="2">
    <source>
        <dbReference type="ARBA" id="ARBA00022561"/>
    </source>
</evidence>
<keyword evidence="2" id="KW-0167">Capsid protein</keyword>
<dbReference type="InterPro" id="IPR010762">
    <property type="entry name" value="Gp23/Gp24_T4-like"/>
</dbReference>
<dbReference type="GO" id="GO:0019028">
    <property type="term" value="C:viral capsid"/>
    <property type="evidence" value="ECO:0007669"/>
    <property type="project" value="UniProtKB-KW"/>
</dbReference>
<accession>A0A8S5L968</accession>
<reference evidence="4" key="1">
    <citation type="journal article" date="2021" name="Proc. Natl. Acad. Sci. U.S.A.">
        <title>A Catalog of Tens of Thousands of Viruses from Human Metagenomes Reveals Hidden Associations with Chronic Diseases.</title>
        <authorList>
            <person name="Tisza M.J."/>
            <person name="Buck C.B."/>
        </authorList>
    </citation>
    <scope>NUCLEOTIDE SEQUENCE</scope>
    <source>
        <strain evidence="4">CtPuP5</strain>
    </source>
</reference>
<dbReference type="Pfam" id="PF07068">
    <property type="entry name" value="Gp23"/>
    <property type="match status" value="2"/>
</dbReference>
<evidence type="ECO:0000256" key="1">
    <source>
        <dbReference type="ARBA" id="ARBA00004328"/>
    </source>
</evidence>
<proteinExistence type="predicted"/>
<organism evidence="4">
    <name type="scientific">Myoviridae sp. ctPuP5</name>
    <dbReference type="NCBI Taxonomy" id="2823543"/>
    <lineage>
        <taxon>Viruses</taxon>
        <taxon>Duplodnaviria</taxon>
        <taxon>Heunggongvirae</taxon>
        <taxon>Uroviricota</taxon>
        <taxon>Caudoviricetes</taxon>
    </lineage>
</organism>
<dbReference type="EMBL" id="BK014662">
    <property type="protein sequence ID" value="DAD66469.1"/>
    <property type="molecule type" value="Genomic_DNA"/>
</dbReference>
<comment type="subcellular location">
    <subcellularLocation>
        <location evidence="1">Virion</location>
    </subcellularLocation>
</comment>
<sequence>MREFLASGAVGKIEYDAQKKIRQDIQERWERLGFVDGLQGHIKENIATLYENEAKHLIYEATASDNSGSFETVVFPIIRRVFSKLLANDIVSVQAMNLPIGKLFFILPVTSERQWDYQVPGQITDGDTGSHVGLMGYDRVDRNLDGAVTPRYYLPDEVVQGIENKWADMATGVEYNSVEAGVAAGVPATRLRKVGPEVTQYMKKTLYDLFYNDFLFDNSKGKITIKVGGAVPVILNAAGEFDLANIATYPTNGLDGSLRNIILKVTGFSAFNAGRLTGPDGNEMDTEAFLASLKVVSQKAIADADDKGYSTFAAFESIPFRLMTQKYGAGIVDYTSICDAKGELFLELDLTKPTKDQGKTLDGYIGVNPNAFTGVTGATEEEMAAAIKDIFKIAWAQYDSLELETEIGEVSFKLDSVTVSVEERKLRATWSPELAQDVSAFHNIDAEAELTAILSEQIAAEVDREILRDLRKAAPWQARWDVNGWKRQAAFSTNYTQKDWNQELVTKINQISAQIQKSTLRGGADFIVVSSEISALFNNLEYFHVTDASAESDQYNMGIERIGSLQGRYQVIVDPYSPHWSMIIGHHGKSLLDTGYIYAPYVPMALTPTMYNPFNFAPIKGIVTRYAKKLVNNRYYGHIKVDGLTTWNINELR</sequence>
<keyword evidence="3" id="KW-0946">Virion</keyword>
<evidence type="ECO:0000313" key="4">
    <source>
        <dbReference type="EMBL" id="DAD66469.1"/>
    </source>
</evidence>
<evidence type="ECO:0000256" key="3">
    <source>
        <dbReference type="ARBA" id="ARBA00022844"/>
    </source>
</evidence>
<protein>
    <submittedName>
        <fullName evidence="4">Major capsid protein</fullName>
    </submittedName>
</protein>